<comment type="caution">
    <text evidence="2">The sequence shown here is derived from an EMBL/GenBank/DDBJ whole genome shotgun (WGS) entry which is preliminary data.</text>
</comment>
<name>A0A2G5HL78_CERBT</name>
<feature type="compositionally biased region" description="Polar residues" evidence="1">
    <location>
        <begin position="7"/>
        <end position="18"/>
    </location>
</feature>
<organism evidence="2 3">
    <name type="scientific">Cercospora beticola</name>
    <name type="common">Sugarbeet leaf spot fungus</name>
    <dbReference type="NCBI Taxonomy" id="122368"/>
    <lineage>
        <taxon>Eukaryota</taxon>
        <taxon>Fungi</taxon>
        <taxon>Dikarya</taxon>
        <taxon>Ascomycota</taxon>
        <taxon>Pezizomycotina</taxon>
        <taxon>Dothideomycetes</taxon>
        <taxon>Dothideomycetidae</taxon>
        <taxon>Mycosphaerellales</taxon>
        <taxon>Mycosphaerellaceae</taxon>
        <taxon>Cercospora</taxon>
    </lineage>
</organism>
<protein>
    <submittedName>
        <fullName evidence="2">Uncharacterized protein</fullName>
    </submittedName>
</protein>
<feature type="compositionally biased region" description="Basic and acidic residues" evidence="1">
    <location>
        <begin position="48"/>
        <end position="84"/>
    </location>
</feature>
<evidence type="ECO:0000313" key="2">
    <source>
        <dbReference type="EMBL" id="PIA92972.1"/>
    </source>
</evidence>
<dbReference type="Proteomes" id="UP000230605">
    <property type="component" value="Chromosome 4"/>
</dbReference>
<gene>
    <name evidence="2" type="ORF">CB0940_04342</name>
</gene>
<dbReference type="AlphaFoldDB" id="A0A2G5HL78"/>
<evidence type="ECO:0000313" key="3">
    <source>
        <dbReference type="Proteomes" id="UP000230605"/>
    </source>
</evidence>
<sequence length="127" mass="14502">MAPQPFSPHQQSWRPNSQPRTRTTSTLPPSRPPTPATTFPPSKSAHRANHDFTTSRHRNRPNEIHERDGGRQRETGREQAEQAESRAVTWAGEKAGRWANGRQQQNSTSWQCAWLATSARHLRVLMM</sequence>
<feature type="region of interest" description="Disordered" evidence="1">
    <location>
        <begin position="1"/>
        <end position="108"/>
    </location>
</feature>
<dbReference type="EMBL" id="LKMD01000105">
    <property type="protein sequence ID" value="PIA92972.1"/>
    <property type="molecule type" value="Genomic_DNA"/>
</dbReference>
<feature type="compositionally biased region" description="Low complexity" evidence="1">
    <location>
        <begin position="19"/>
        <end position="28"/>
    </location>
</feature>
<proteinExistence type="predicted"/>
<evidence type="ECO:0000256" key="1">
    <source>
        <dbReference type="SAM" id="MobiDB-lite"/>
    </source>
</evidence>
<reference evidence="2 3" key="1">
    <citation type="submission" date="2015-10" db="EMBL/GenBank/DDBJ databases">
        <title>The cercosporin biosynthetic gene cluster was horizontally transferred to several fungal lineages and shown to be expanded in Cercospora beticola based on microsynteny with recipient genomes.</title>
        <authorList>
            <person name="De Jonge R."/>
            <person name="Ebert M.K."/>
            <person name="Suttle J.C."/>
            <person name="Jurick Ii W.M."/>
            <person name="Secor G.A."/>
            <person name="Thomma B.P."/>
            <person name="Van De Peer Y."/>
            <person name="Bolton M.D."/>
        </authorList>
    </citation>
    <scope>NUCLEOTIDE SEQUENCE [LARGE SCALE GENOMIC DNA]</scope>
    <source>
        <strain evidence="2 3">09-40</strain>
    </source>
</reference>
<accession>A0A2G5HL78</accession>